<feature type="transmembrane region" description="Helical" evidence="6">
    <location>
        <begin position="203"/>
        <end position="223"/>
    </location>
</feature>
<dbReference type="Pfam" id="PF16913">
    <property type="entry name" value="PUNUT"/>
    <property type="match status" value="1"/>
</dbReference>
<feature type="transmembrane region" description="Helical" evidence="6">
    <location>
        <begin position="147"/>
        <end position="165"/>
    </location>
</feature>
<dbReference type="GO" id="GO:0016020">
    <property type="term" value="C:membrane"/>
    <property type="evidence" value="ECO:0007669"/>
    <property type="project" value="UniProtKB-SubCell"/>
</dbReference>
<dbReference type="PANTHER" id="PTHR31376:SF17">
    <property type="entry name" value="PURINE PERMEASE 21-RELATED"/>
    <property type="match status" value="1"/>
</dbReference>
<feature type="transmembrane region" description="Helical" evidence="6">
    <location>
        <begin position="282"/>
        <end position="304"/>
    </location>
</feature>
<evidence type="ECO:0000256" key="4">
    <source>
        <dbReference type="ARBA" id="ARBA00022989"/>
    </source>
</evidence>
<keyword evidence="3 6" id="KW-0812">Transmembrane</keyword>
<dbReference type="EMBL" id="JAAARO010000022">
    <property type="protein sequence ID" value="KAF5726941.1"/>
    <property type="molecule type" value="Genomic_DNA"/>
</dbReference>
<feature type="transmembrane region" description="Helical" evidence="6">
    <location>
        <begin position="310"/>
        <end position="331"/>
    </location>
</feature>
<evidence type="ECO:0000256" key="5">
    <source>
        <dbReference type="ARBA" id="ARBA00023136"/>
    </source>
</evidence>
<dbReference type="InterPro" id="IPR030182">
    <property type="entry name" value="PUP_plant"/>
</dbReference>
<feature type="transmembrane region" description="Helical" evidence="6">
    <location>
        <begin position="171"/>
        <end position="191"/>
    </location>
</feature>
<keyword evidence="4 6" id="KW-1133">Transmembrane helix</keyword>
<accession>A0A7J7BYK1</accession>
<feature type="transmembrane region" description="Helical" evidence="6">
    <location>
        <begin position="338"/>
        <end position="355"/>
    </location>
</feature>
<evidence type="ECO:0000313" key="8">
    <source>
        <dbReference type="Proteomes" id="UP000593562"/>
    </source>
</evidence>
<dbReference type="GO" id="GO:0015211">
    <property type="term" value="F:purine nucleoside transmembrane transporter activity"/>
    <property type="evidence" value="ECO:0007669"/>
    <property type="project" value="UniProtKB-UniRule"/>
</dbReference>
<organism evidence="7 8">
    <name type="scientific">Tripterygium wilfordii</name>
    <name type="common">Thunder God vine</name>
    <dbReference type="NCBI Taxonomy" id="458696"/>
    <lineage>
        <taxon>Eukaryota</taxon>
        <taxon>Viridiplantae</taxon>
        <taxon>Streptophyta</taxon>
        <taxon>Embryophyta</taxon>
        <taxon>Tracheophyta</taxon>
        <taxon>Spermatophyta</taxon>
        <taxon>Magnoliopsida</taxon>
        <taxon>eudicotyledons</taxon>
        <taxon>Gunneridae</taxon>
        <taxon>Pentapetalae</taxon>
        <taxon>rosids</taxon>
        <taxon>fabids</taxon>
        <taxon>Celastrales</taxon>
        <taxon>Celastraceae</taxon>
        <taxon>Tripterygium</taxon>
    </lineage>
</organism>
<sequence length="386" mass="42540">MVGEDQEVQLQIISQEAKEENLLDSTNGNNQSNSQHRSYVWWLQLATYTFFLLAGQSAAMVLGRLYFDKGGKSKWMATFAQGAGFPVLIPCYYFAHKTADIAEDFHRTPPSTLVLLSIFLVIGILQAAVSMLYSLGLLYLPVSTYSLICASQLAFNAFFSFLLNAQKFTPFIINSLVLLAISSILLVFQSESTDSTEVSKRKYAIGFLCTVAASAGYGLILSLTQLAFQKVLKHENLKAVLDMIVYPSLVATCAALVGLFASGEWKGLEGEMEGFELGKLPYLMTLIWTAIGWQIFNIGCVAIISEVSSLFSNVISTLGLPIVPVLAVFIFHDKLDGLKAMSMVLAIWGFVSYIYQHYLDDLGSKKDEKKVNEVPNNSPSRTSTNE</sequence>
<evidence type="ECO:0000256" key="2">
    <source>
        <dbReference type="ARBA" id="ARBA00022448"/>
    </source>
</evidence>
<feature type="transmembrane region" description="Helical" evidence="6">
    <location>
        <begin position="243"/>
        <end position="261"/>
    </location>
</feature>
<protein>
    <recommendedName>
        <fullName evidence="6">Probable purine permease</fullName>
    </recommendedName>
</protein>
<dbReference type="InParanoid" id="A0A7J7BYK1"/>
<comment type="caution">
    <text evidence="7">The sequence shown here is derived from an EMBL/GenBank/DDBJ whole genome shotgun (WGS) entry which is preliminary data.</text>
</comment>
<comment type="subcellular location">
    <subcellularLocation>
        <location evidence="6">Membrane</location>
        <topology evidence="6">Multi-pass membrane protein</topology>
    </subcellularLocation>
</comment>
<gene>
    <name evidence="7" type="ORF">HS088_TW22G00626</name>
</gene>
<dbReference type="GO" id="GO:0005345">
    <property type="term" value="F:purine nucleobase transmembrane transporter activity"/>
    <property type="evidence" value="ECO:0007669"/>
    <property type="project" value="UniProtKB-UniRule"/>
</dbReference>
<dbReference type="PANTHER" id="PTHR31376">
    <property type="entry name" value="OS09G0467300 PROTEIN-RELATED"/>
    <property type="match status" value="1"/>
</dbReference>
<dbReference type="AlphaFoldDB" id="A0A7J7BYK1"/>
<evidence type="ECO:0000256" key="1">
    <source>
        <dbReference type="ARBA" id="ARBA00006213"/>
    </source>
</evidence>
<evidence type="ECO:0000256" key="3">
    <source>
        <dbReference type="ARBA" id="ARBA00022692"/>
    </source>
</evidence>
<keyword evidence="5 6" id="KW-0472">Membrane</keyword>
<evidence type="ECO:0000256" key="6">
    <source>
        <dbReference type="RuleBase" id="RU368015"/>
    </source>
</evidence>
<keyword evidence="2 6" id="KW-0813">Transport</keyword>
<reference evidence="7 8" key="1">
    <citation type="journal article" date="2020" name="Nat. Commun.">
        <title>Genome of Tripterygium wilfordii and identification of cytochrome P450 involved in triptolide biosynthesis.</title>
        <authorList>
            <person name="Tu L."/>
            <person name="Su P."/>
            <person name="Zhang Z."/>
            <person name="Gao L."/>
            <person name="Wang J."/>
            <person name="Hu T."/>
            <person name="Zhou J."/>
            <person name="Zhang Y."/>
            <person name="Zhao Y."/>
            <person name="Liu Y."/>
            <person name="Song Y."/>
            <person name="Tong Y."/>
            <person name="Lu Y."/>
            <person name="Yang J."/>
            <person name="Xu C."/>
            <person name="Jia M."/>
            <person name="Peters R.J."/>
            <person name="Huang L."/>
            <person name="Gao W."/>
        </authorList>
    </citation>
    <scope>NUCLEOTIDE SEQUENCE [LARGE SCALE GENOMIC DNA]</scope>
    <source>
        <strain evidence="8">cv. XIE 37</strain>
        <tissue evidence="7">Leaf</tissue>
    </source>
</reference>
<feature type="transmembrane region" description="Helical" evidence="6">
    <location>
        <begin position="115"/>
        <end position="140"/>
    </location>
</feature>
<proteinExistence type="inferred from homology"/>
<feature type="transmembrane region" description="Helical" evidence="6">
    <location>
        <begin position="75"/>
        <end position="95"/>
    </location>
</feature>
<name>A0A7J7BYK1_TRIWF</name>
<keyword evidence="8" id="KW-1185">Reference proteome</keyword>
<feature type="transmembrane region" description="Helical" evidence="6">
    <location>
        <begin position="39"/>
        <end position="63"/>
    </location>
</feature>
<comment type="similarity">
    <text evidence="1 6">Belongs to the purine permeases (TC 2.A.7.14) family.</text>
</comment>
<dbReference type="OrthoDB" id="1717816at2759"/>
<dbReference type="Proteomes" id="UP000593562">
    <property type="component" value="Unassembled WGS sequence"/>
</dbReference>
<evidence type="ECO:0000313" key="7">
    <source>
        <dbReference type="EMBL" id="KAF5726941.1"/>
    </source>
</evidence>